<feature type="transmembrane region" description="Helical" evidence="1">
    <location>
        <begin position="214"/>
        <end position="236"/>
    </location>
</feature>
<dbReference type="OrthoDB" id="7605295at2"/>
<gene>
    <name evidence="2" type="ORF">DJ021_10420</name>
</gene>
<comment type="caution">
    <text evidence="2">The sequence shown here is derived from an EMBL/GenBank/DDBJ whole genome shotgun (WGS) entry which is preliminary data.</text>
</comment>
<feature type="transmembrane region" description="Helical" evidence="1">
    <location>
        <begin position="187"/>
        <end position="208"/>
    </location>
</feature>
<feature type="transmembrane region" description="Helical" evidence="1">
    <location>
        <begin position="26"/>
        <end position="49"/>
    </location>
</feature>
<dbReference type="Pfam" id="PF14329">
    <property type="entry name" value="DUF4386"/>
    <property type="match status" value="1"/>
</dbReference>
<dbReference type="Proteomes" id="UP000249842">
    <property type="component" value="Unassembled WGS sequence"/>
</dbReference>
<evidence type="ECO:0008006" key="4">
    <source>
        <dbReference type="Google" id="ProtNLM"/>
    </source>
</evidence>
<protein>
    <recommendedName>
        <fullName evidence="4">DUF4386 domain-containing protein</fullName>
    </recommendedName>
</protein>
<proteinExistence type="predicted"/>
<feature type="transmembrane region" description="Helical" evidence="1">
    <location>
        <begin position="160"/>
        <end position="178"/>
    </location>
</feature>
<keyword evidence="3" id="KW-1185">Reference proteome</keyword>
<keyword evidence="1" id="KW-1133">Transmembrane helix</keyword>
<keyword evidence="1" id="KW-0812">Transmembrane</keyword>
<evidence type="ECO:0000313" key="3">
    <source>
        <dbReference type="Proteomes" id="UP000249842"/>
    </source>
</evidence>
<evidence type="ECO:0000313" key="2">
    <source>
        <dbReference type="EMBL" id="RAK60185.1"/>
    </source>
</evidence>
<accession>A0A328B0U4</accession>
<sequence length="243" mass="25764">MRDATVGAASRPGPPVQPSQRTAAQIAGAILLLAMASSIFAEFVGLGAIEISDDVGATARSIVASEQLVRIAAVTDLVCFVSDVAIAAALYVVLRPINRGLAAFGAFLRVADAVVLAMSTVALFAALRLLGGAPYLQSFDVEQLQTLARLLLGVRADTMSFGWVFLGLGQAVFAWLWLKSGYIPKLLAAWGIFASSLLALVPLALMVLPQIRGAVGMLYMAPMFFYEVPLGIWLLVKGIREVR</sequence>
<dbReference type="EMBL" id="QFYP01000001">
    <property type="protein sequence ID" value="RAK60185.1"/>
    <property type="molecule type" value="Genomic_DNA"/>
</dbReference>
<name>A0A328B0U4_9CAUL</name>
<evidence type="ECO:0000256" key="1">
    <source>
        <dbReference type="SAM" id="Phobius"/>
    </source>
</evidence>
<reference evidence="3" key="1">
    <citation type="submission" date="2018-05" db="EMBL/GenBank/DDBJ databases">
        <authorList>
            <person name="Li X."/>
        </authorList>
    </citation>
    <scope>NUCLEOTIDE SEQUENCE [LARGE SCALE GENOMIC DNA]</scope>
    <source>
        <strain evidence="3">HKS-05</strain>
    </source>
</reference>
<dbReference type="InterPro" id="IPR025495">
    <property type="entry name" value="DUF4386"/>
</dbReference>
<dbReference type="RefSeq" id="WP_111457478.1">
    <property type="nucleotide sequence ID" value="NZ_QFYP01000001.1"/>
</dbReference>
<keyword evidence="1" id="KW-0472">Membrane</keyword>
<feature type="transmembrane region" description="Helical" evidence="1">
    <location>
        <begin position="106"/>
        <end position="130"/>
    </location>
</feature>
<organism evidence="2 3">
    <name type="scientific">Phenylobacterium hankyongense</name>
    <dbReference type="NCBI Taxonomy" id="1813876"/>
    <lineage>
        <taxon>Bacteria</taxon>
        <taxon>Pseudomonadati</taxon>
        <taxon>Pseudomonadota</taxon>
        <taxon>Alphaproteobacteria</taxon>
        <taxon>Caulobacterales</taxon>
        <taxon>Caulobacteraceae</taxon>
        <taxon>Phenylobacterium</taxon>
    </lineage>
</organism>
<dbReference type="AlphaFoldDB" id="A0A328B0U4"/>
<feature type="transmembrane region" description="Helical" evidence="1">
    <location>
        <begin position="69"/>
        <end position="94"/>
    </location>
</feature>